<dbReference type="EC" id="3.5.4.5" evidence="4"/>
<organism evidence="4 5">
    <name type="scientific">Rhizobium alvei</name>
    <dbReference type="NCBI Taxonomy" id="1132659"/>
    <lineage>
        <taxon>Bacteria</taxon>
        <taxon>Pseudomonadati</taxon>
        <taxon>Pseudomonadota</taxon>
        <taxon>Alphaproteobacteria</taxon>
        <taxon>Hyphomicrobiales</taxon>
        <taxon>Rhizobiaceae</taxon>
        <taxon>Rhizobium/Agrobacterium group</taxon>
        <taxon>Rhizobium</taxon>
    </lineage>
</organism>
<dbReference type="InterPro" id="IPR002125">
    <property type="entry name" value="CMP_dCMP_dom"/>
</dbReference>
<dbReference type="CDD" id="cd01283">
    <property type="entry name" value="cytidine_deaminase"/>
    <property type="match status" value="2"/>
</dbReference>
<evidence type="ECO:0000256" key="2">
    <source>
        <dbReference type="ARBA" id="ARBA00011738"/>
    </source>
</evidence>
<comment type="subunit">
    <text evidence="2">Homodimer.</text>
</comment>
<keyword evidence="5" id="KW-1185">Reference proteome</keyword>
<feature type="domain" description="CMP/dCMP-type deaminase" evidence="3">
    <location>
        <begin position="56"/>
        <end position="178"/>
    </location>
</feature>
<dbReference type="Pfam" id="PF08211">
    <property type="entry name" value="dCMP_cyt_deam_2"/>
    <property type="match status" value="1"/>
</dbReference>
<comment type="caution">
    <text evidence="4">The sequence shown here is derived from an EMBL/GenBank/DDBJ whole genome shotgun (WGS) entry which is preliminary data.</text>
</comment>
<sequence length="308" mass="32932">MSANPFAADKRIARRCEEILSQSSPALFERAGAMAFADGVISAADCTHLIDEFGLEDKIELMRLLPQLARRYARPVISGFEVGAVGLERETGSLLLGGNMEFSGTHLRLTIHGETCLAARAFSRGTTLVAIALGEAHPCGHCRQFLSEFAGAPSLRLIDPLGHDLALADLLPWPFDPAYLGDEGAVAGRICWPDLVLADGIACRAELLAAGRLAHAPYTKNPAAAALRLADGRIISGAAIESVAYNPSMDPLEVAIINLVALGGKGDDVVEIHLAERRDRPVSHARRAVLLAEAFAPQARFASHFWKD</sequence>
<dbReference type="PANTHER" id="PTHR11644:SF2">
    <property type="entry name" value="CYTIDINE DEAMINASE"/>
    <property type="match status" value="1"/>
</dbReference>
<keyword evidence="4" id="KW-0378">Hydrolase</keyword>
<dbReference type="Proteomes" id="UP001174932">
    <property type="component" value="Unassembled WGS sequence"/>
</dbReference>
<dbReference type="RefSeq" id="WP_304378323.1">
    <property type="nucleotide sequence ID" value="NZ_JAUOZU010000017.1"/>
</dbReference>
<dbReference type="InterPro" id="IPR016193">
    <property type="entry name" value="Cytidine_deaminase-like"/>
</dbReference>
<dbReference type="PANTHER" id="PTHR11644">
    <property type="entry name" value="CYTIDINE DEAMINASE"/>
    <property type="match status" value="1"/>
</dbReference>
<evidence type="ECO:0000313" key="5">
    <source>
        <dbReference type="Proteomes" id="UP001174932"/>
    </source>
</evidence>
<reference evidence="4" key="2">
    <citation type="submission" date="2023-07" db="EMBL/GenBank/DDBJ databases">
        <authorList>
            <person name="Shen H."/>
        </authorList>
    </citation>
    <scope>NUCLEOTIDE SEQUENCE</scope>
    <source>
        <strain evidence="4">TNR-22</strain>
    </source>
</reference>
<dbReference type="EMBL" id="JAUOZU010000017">
    <property type="protein sequence ID" value="MDO6966402.1"/>
    <property type="molecule type" value="Genomic_DNA"/>
</dbReference>
<feature type="domain" description="CMP/dCMP-type deaminase" evidence="3">
    <location>
        <begin position="198"/>
        <end position="308"/>
    </location>
</feature>
<dbReference type="PIRSF" id="PIRSF006334">
    <property type="entry name" value="Cdd_plus_pseudo"/>
    <property type="match status" value="1"/>
</dbReference>
<dbReference type="Gene3D" id="3.40.140.10">
    <property type="entry name" value="Cytidine Deaminase, domain 2"/>
    <property type="match status" value="2"/>
</dbReference>
<reference evidence="4" key="1">
    <citation type="journal article" date="2015" name="Int. J. Syst. Evol. Microbiol.">
        <title>Rhizobium alvei sp. nov., isolated from a freshwater river.</title>
        <authorList>
            <person name="Sheu S.Y."/>
            <person name="Huang H.W."/>
            <person name="Young C.C."/>
            <person name="Chen W.M."/>
        </authorList>
    </citation>
    <scope>NUCLEOTIDE SEQUENCE</scope>
    <source>
        <strain evidence="4">TNR-22</strain>
    </source>
</reference>
<dbReference type="GO" id="GO:0004126">
    <property type="term" value="F:cytidine deaminase activity"/>
    <property type="evidence" value="ECO:0007669"/>
    <property type="project" value="UniProtKB-EC"/>
</dbReference>
<dbReference type="NCBIfam" id="NF006537">
    <property type="entry name" value="PRK09027.1"/>
    <property type="match status" value="1"/>
</dbReference>
<dbReference type="Pfam" id="PF00383">
    <property type="entry name" value="dCMP_cyt_deam_1"/>
    <property type="match status" value="1"/>
</dbReference>
<evidence type="ECO:0000256" key="1">
    <source>
        <dbReference type="ARBA" id="ARBA00006576"/>
    </source>
</evidence>
<dbReference type="PROSITE" id="PS51747">
    <property type="entry name" value="CYT_DCMP_DEAMINASES_2"/>
    <property type="match status" value="2"/>
</dbReference>
<dbReference type="InterPro" id="IPR013171">
    <property type="entry name" value="Cyd/dCyd_deaminase_Zn-bd"/>
</dbReference>
<protein>
    <submittedName>
        <fullName evidence="4">Cytidine deaminase</fullName>
        <ecNumber evidence="4">3.5.4.5</ecNumber>
    </submittedName>
</protein>
<evidence type="ECO:0000259" key="3">
    <source>
        <dbReference type="PROSITE" id="PS51747"/>
    </source>
</evidence>
<name>A0ABT8YRQ4_9HYPH</name>
<comment type="similarity">
    <text evidence="1">Belongs to the cytidine and deoxycytidylate deaminase family.</text>
</comment>
<gene>
    <name evidence="4" type="primary">cdd</name>
    <name evidence="4" type="ORF">Q4481_20815</name>
</gene>
<accession>A0ABT8YRQ4</accession>
<proteinExistence type="inferred from homology"/>
<dbReference type="InterPro" id="IPR050202">
    <property type="entry name" value="Cyt/Deoxycyt_deaminase"/>
</dbReference>
<dbReference type="SUPFAM" id="SSF53927">
    <property type="entry name" value="Cytidine deaminase-like"/>
    <property type="match status" value="2"/>
</dbReference>
<evidence type="ECO:0000313" key="4">
    <source>
        <dbReference type="EMBL" id="MDO6966402.1"/>
    </source>
</evidence>